<feature type="coiled-coil region" evidence="7">
    <location>
        <begin position="251"/>
        <end position="278"/>
    </location>
</feature>
<keyword evidence="2" id="KW-0808">Transferase</keyword>
<protein>
    <submittedName>
        <fullName evidence="8">Alanine-adding enzyme</fullName>
    </submittedName>
</protein>
<accession>A0A2A5RKB6</accession>
<dbReference type="STRING" id="1291764.GCA_001311235_02279"/>
<keyword evidence="6" id="KW-0961">Cell wall biogenesis/degradation</keyword>
<dbReference type="OrthoDB" id="2173585at2"/>
<keyword evidence="9" id="KW-1185">Reference proteome</keyword>
<dbReference type="EMBL" id="JXJU01000007">
    <property type="protein sequence ID" value="PCR99609.1"/>
    <property type="molecule type" value="Genomic_DNA"/>
</dbReference>
<evidence type="ECO:0000256" key="7">
    <source>
        <dbReference type="SAM" id="Coils"/>
    </source>
</evidence>
<evidence type="ECO:0000313" key="8">
    <source>
        <dbReference type="EMBL" id="PCR99609.1"/>
    </source>
</evidence>
<dbReference type="InterPro" id="IPR003447">
    <property type="entry name" value="FEMABX"/>
</dbReference>
<dbReference type="Gene3D" id="3.40.630.30">
    <property type="match status" value="2"/>
</dbReference>
<comment type="caution">
    <text evidence="8">The sequence shown here is derived from an EMBL/GenBank/DDBJ whole genome shotgun (WGS) entry which is preliminary data.</text>
</comment>
<evidence type="ECO:0000256" key="3">
    <source>
        <dbReference type="ARBA" id="ARBA00022960"/>
    </source>
</evidence>
<keyword evidence="3" id="KW-0133">Cell shape</keyword>
<proteinExistence type="inferred from homology"/>
<dbReference type="Gene3D" id="1.20.58.90">
    <property type="match status" value="1"/>
</dbReference>
<evidence type="ECO:0000256" key="1">
    <source>
        <dbReference type="ARBA" id="ARBA00009943"/>
    </source>
</evidence>
<dbReference type="PROSITE" id="PS51191">
    <property type="entry name" value="FEMABX"/>
    <property type="match status" value="1"/>
</dbReference>
<dbReference type="Proteomes" id="UP000218181">
    <property type="component" value="Unassembled WGS sequence"/>
</dbReference>
<dbReference type="GO" id="GO:0008360">
    <property type="term" value="P:regulation of cell shape"/>
    <property type="evidence" value="ECO:0007669"/>
    <property type="project" value="UniProtKB-KW"/>
</dbReference>
<dbReference type="GO" id="GO:0016755">
    <property type="term" value="F:aminoacyltransferase activity"/>
    <property type="evidence" value="ECO:0007669"/>
    <property type="project" value="InterPro"/>
</dbReference>
<evidence type="ECO:0000256" key="6">
    <source>
        <dbReference type="ARBA" id="ARBA00023316"/>
    </source>
</evidence>
<reference evidence="8 9" key="1">
    <citation type="submission" date="2014-12" db="EMBL/GenBank/DDBJ databases">
        <title>Draft genome sequences of 10 type strains of Lactococcus.</title>
        <authorList>
            <person name="Sun Z."/>
            <person name="Zhong Z."/>
            <person name="Liu W."/>
            <person name="Zhang W."/>
            <person name="Zhang H."/>
        </authorList>
    </citation>
    <scope>NUCLEOTIDE SEQUENCE [LARGE SCALE GENOMIC DNA]</scope>
    <source>
        <strain evidence="8 9">JCM 16395</strain>
    </source>
</reference>
<dbReference type="GO" id="GO:0009252">
    <property type="term" value="P:peptidoglycan biosynthetic process"/>
    <property type="evidence" value="ECO:0007669"/>
    <property type="project" value="UniProtKB-KW"/>
</dbReference>
<comment type="similarity">
    <text evidence="1">Belongs to the FemABX family.</text>
</comment>
<sequence length="392" mass="45272">MYTTKIGLEPALHDGYIVSNPLSHLLQSAKWHNIKDNWNSEIIGFFDDGQLVASVSILIRPLPLGFTMLYIPRGIVIDYSNDGLLKYVFSELKKYGKKQRAVFIKFDPALENNEESHQIIQKLNRFGSKWMGLTTEMHDTIQPRFNAVVYKEDFIEDEFNKKTRQALRKARNSHTIVKFGRDELLDDFAKIIQKTEDRKGISLRNREYFEKLVDTYQDDANITIVYLDLKALLDDAQKATEKAQTAWDTKETTNEKKIKQLENALSKAQKDLSDLSELVSKNGNLIPVSSALTVNFGTHTEHLYAGTDTAYQKYYTAYLAWFESIQYMFDRGAETVNMGGLENSLLETDGLLKFKKNFNPKIEEYVGEFDIPVNSFLYPIINKLYMMRKTRV</sequence>
<keyword evidence="4" id="KW-0573">Peptidoglycan synthesis</keyword>
<evidence type="ECO:0000313" key="9">
    <source>
        <dbReference type="Proteomes" id="UP000218181"/>
    </source>
</evidence>
<evidence type="ECO:0000256" key="4">
    <source>
        <dbReference type="ARBA" id="ARBA00022984"/>
    </source>
</evidence>
<dbReference type="Pfam" id="PF02388">
    <property type="entry name" value="FemAB"/>
    <property type="match status" value="1"/>
</dbReference>
<dbReference type="InterPro" id="IPR016181">
    <property type="entry name" value="Acyl_CoA_acyltransferase"/>
</dbReference>
<gene>
    <name evidence="8" type="ORF">RT41_GL001722</name>
</gene>
<keyword evidence="7" id="KW-0175">Coiled coil</keyword>
<dbReference type="SUPFAM" id="SSF55729">
    <property type="entry name" value="Acyl-CoA N-acyltransferases (Nat)"/>
    <property type="match status" value="2"/>
</dbReference>
<dbReference type="InterPro" id="IPR050644">
    <property type="entry name" value="PG_Glycine_Bridge_Synth"/>
</dbReference>
<dbReference type="PANTHER" id="PTHR36174">
    <property type="entry name" value="LIPID II:GLYCINE GLYCYLTRANSFERASE"/>
    <property type="match status" value="1"/>
</dbReference>
<keyword evidence="5" id="KW-0012">Acyltransferase</keyword>
<dbReference type="RefSeq" id="WP_096818302.1">
    <property type="nucleotide sequence ID" value="NZ_JXJU01000007.1"/>
</dbReference>
<dbReference type="PANTHER" id="PTHR36174:SF1">
    <property type="entry name" value="LIPID II:GLYCINE GLYCYLTRANSFERASE"/>
    <property type="match status" value="1"/>
</dbReference>
<evidence type="ECO:0000256" key="5">
    <source>
        <dbReference type="ARBA" id="ARBA00023315"/>
    </source>
</evidence>
<dbReference type="GO" id="GO:0071555">
    <property type="term" value="P:cell wall organization"/>
    <property type="evidence" value="ECO:0007669"/>
    <property type="project" value="UniProtKB-KW"/>
</dbReference>
<dbReference type="AlphaFoldDB" id="A0A2A5RKB6"/>
<name>A0A2A5RKB6_9LACT</name>
<evidence type="ECO:0000256" key="2">
    <source>
        <dbReference type="ARBA" id="ARBA00022679"/>
    </source>
</evidence>
<organism evidence="8 9">
    <name type="scientific">Lactococcus fujiensis JCM 16395</name>
    <dbReference type="NCBI Taxonomy" id="1291764"/>
    <lineage>
        <taxon>Bacteria</taxon>
        <taxon>Bacillati</taxon>
        <taxon>Bacillota</taxon>
        <taxon>Bacilli</taxon>
        <taxon>Lactobacillales</taxon>
        <taxon>Streptococcaceae</taxon>
        <taxon>Lactococcus</taxon>
    </lineage>
</organism>